<keyword evidence="3" id="KW-1185">Reference proteome</keyword>
<name>A0A0N9HVE3_9PSEU</name>
<reference evidence="2 3" key="1">
    <citation type="submission" date="2015-07" db="EMBL/GenBank/DDBJ databases">
        <title>Genome sequencing of Kibdelosporangium phytohabitans.</title>
        <authorList>
            <person name="Qin S."/>
            <person name="Xing K."/>
        </authorList>
    </citation>
    <scope>NUCLEOTIDE SEQUENCE [LARGE SCALE GENOMIC DNA]</scope>
    <source>
        <strain evidence="2 3">KLBMP1111</strain>
    </source>
</reference>
<keyword evidence="1" id="KW-0472">Membrane</keyword>
<evidence type="ECO:0000256" key="1">
    <source>
        <dbReference type="SAM" id="Phobius"/>
    </source>
</evidence>
<keyword evidence="1" id="KW-1133">Transmembrane helix</keyword>
<evidence type="ECO:0000313" key="3">
    <source>
        <dbReference type="Proteomes" id="UP000063699"/>
    </source>
</evidence>
<dbReference type="Proteomes" id="UP000063699">
    <property type="component" value="Chromosome"/>
</dbReference>
<dbReference type="KEGG" id="kphy:AOZ06_08280"/>
<gene>
    <name evidence="2" type="ORF">AOZ06_08280</name>
</gene>
<proteinExistence type="predicted"/>
<dbReference type="STRING" id="860235.AOZ06_08280"/>
<organism evidence="2 3">
    <name type="scientific">Kibdelosporangium phytohabitans</name>
    <dbReference type="NCBI Taxonomy" id="860235"/>
    <lineage>
        <taxon>Bacteria</taxon>
        <taxon>Bacillati</taxon>
        <taxon>Actinomycetota</taxon>
        <taxon>Actinomycetes</taxon>
        <taxon>Pseudonocardiales</taxon>
        <taxon>Pseudonocardiaceae</taxon>
        <taxon>Kibdelosporangium</taxon>
    </lineage>
</organism>
<protein>
    <submittedName>
        <fullName evidence="2">Uncharacterized protein</fullName>
    </submittedName>
</protein>
<evidence type="ECO:0000313" key="2">
    <source>
        <dbReference type="EMBL" id="ALG06925.1"/>
    </source>
</evidence>
<dbReference type="OrthoDB" id="3298208at2"/>
<sequence>MTVPSVGFPALSGIAVRSLVVAIAFLPIMIMALCAIPVWAMALWRPATHGDLALRLLRGLHTWSRDVITAVYGGHNR</sequence>
<dbReference type="AlphaFoldDB" id="A0A0N9HVE3"/>
<dbReference type="EMBL" id="CP012752">
    <property type="protein sequence ID" value="ALG06925.1"/>
    <property type="molecule type" value="Genomic_DNA"/>
</dbReference>
<keyword evidence="1" id="KW-0812">Transmembrane</keyword>
<accession>A0A0N9HVE3</accession>
<feature type="transmembrane region" description="Helical" evidence="1">
    <location>
        <begin position="20"/>
        <end position="44"/>
    </location>
</feature>